<keyword evidence="2" id="KW-1185">Reference proteome</keyword>
<comment type="caution">
    <text evidence="1">The sequence shown here is derived from an EMBL/GenBank/DDBJ whole genome shotgun (WGS) entry which is preliminary data.</text>
</comment>
<protein>
    <submittedName>
        <fullName evidence="1">Uncharacterized protein</fullName>
    </submittedName>
</protein>
<dbReference type="Proteomes" id="UP000191160">
    <property type="component" value="Unassembled WGS sequence"/>
</dbReference>
<dbReference type="RefSeq" id="WP_078190502.1">
    <property type="nucleotide sequence ID" value="NZ_JAMCOZ010000006.1"/>
</dbReference>
<sequence>MFKAFENDTASHAIHDLTLENGQDRINIYGNLQVTKDQAGLAAAKALQAFFNDVVTTLEAETNLAEKIAQGGEDNEVANPFL</sequence>
<accession>A0A1T1GWC6</accession>
<gene>
    <name evidence="1" type="ORF">B1202_10270</name>
</gene>
<reference evidence="1 2" key="1">
    <citation type="submission" date="2017-02" db="EMBL/GenBank/DDBJ databases">
        <title>Acinetobacter sp. ANC 4945, whole genome shotgun sequencing project.</title>
        <authorList>
            <person name="Radolfova-Krizova L."/>
            <person name="Al Atrouni A."/>
            <person name="Nemec A."/>
        </authorList>
    </citation>
    <scope>NUCLEOTIDE SEQUENCE [LARGE SCALE GENOMIC DNA]</scope>
    <source>
        <strain evidence="1 2">ANC 4945</strain>
    </source>
</reference>
<name>A0A1T1GWC6_9GAMM</name>
<dbReference type="EMBL" id="MVKX01000006">
    <property type="protein sequence ID" value="OOV81825.1"/>
    <property type="molecule type" value="Genomic_DNA"/>
</dbReference>
<evidence type="ECO:0000313" key="1">
    <source>
        <dbReference type="EMBL" id="OOV81825.1"/>
    </source>
</evidence>
<evidence type="ECO:0000313" key="2">
    <source>
        <dbReference type="Proteomes" id="UP000191160"/>
    </source>
</evidence>
<dbReference type="AlphaFoldDB" id="A0A1T1GWC6"/>
<proteinExistence type="predicted"/>
<organism evidence="1 2">
    <name type="scientific">Acinetobacter amyesii</name>
    <dbReference type="NCBI Taxonomy" id="2942470"/>
    <lineage>
        <taxon>Bacteria</taxon>
        <taxon>Pseudomonadati</taxon>
        <taxon>Pseudomonadota</taxon>
        <taxon>Gammaproteobacteria</taxon>
        <taxon>Moraxellales</taxon>
        <taxon>Moraxellaceae</taxon>
        <taxon>Acinetobacter</taxon>
    </lineage>
</organism>